<keyword evidence="3" id="KW-0206">Cytoskeleton</keyword>
<dbReference type="AlphaFoldDB" id="A0AAI8YCJ1"/>
<feature type="region of interest" description="Disordered" evidence="5">
    <location>
        <begin position="736"/>
        <end position="758"/>
    </location>
</feature>
<feature type="region of interest" description="Disordered" evidence="5">
    <location>
        <begin position="96"/>
        <end position="118"/>
    </location>
</feature>
<evidence type="ECO:0000256" key="5">
    <source>
        <dbReference type="SAM" id="MobiDB-lite"/>
    </source>
</evidence>
<feature type="coiled-coil region" evidence="4">
    <location>
        <begin position="425"/>
        <end position="477"/>
    </location>
</feature>
<feature type="compositionally biased region" description="Polar residues" evidence="5">
    <location>
        <begin position="781"/>
        <end position="791"/>
    </location>
</feature>
<feature type="compositionally biased region" description="Basic and acidic residues" evidence="5">
    <location>
        <begin position="151"/>
        <end position="166"/>
    </location>
</feature>
<name>A0AAI8YCJ1_9PEZI</name>
<evidence type="ECO:0000256" key="2">
    <source>
        <dbReference type="ARBA" id="ARBA00022490"/>
    </source>
</evidence>
<feature type="region of interest" description="Disordered" evidence="5">
    <location>
        <begin position="1"/>
        <end position="82"/>
    </location>
</feature>
<keyword evidence="8" id="KW-1185">Reference proteome</keyword>
<evidence type="ECO:0000259" key="6">
    <source>
        <dbReference type="Pfam" id="PF06657"/>
    </source>
</evidence>
<evidence type="ECO:0000313" key="7">
    <source>
        <dbReference type="EMBL" id="CAJ2499816.1"/>
    </source>
</evidence>
<accession>A0AAI8YCJ1</accession>
<feature type="region of interest" description="Disordered" evidence="5">
    <location>
        <begin position="130"/>
        <end position="240"/>
    </location>
</feature>
<dbReference type="EMBL" id="CAUWAG010000003">
    <property type="protein sequence ID" value="CAJ2499816.1"/>
    <property type="molecule type" value="Genomic_DNA"/>
</dbReference>
<dbReference type="PANTHER" id="PTHR19336">
    <property type="entry name" value="UNCHARACTERIZED DUF1167"/>
    <property type="match status" value="1"/>
</dbReference>
<dbReference type="InterPro" id="IPR024957">
    <property type="entry name" value="Cep57_MT-bd_dom"/>
</dbReference>
<protein>
    <submittedName>
        <fullName evidence="7">Uu.00g026690.m01.CDS01</fullName>
    </submittedName>
</protein>
<feature type="compositionally biased region" description="Basic and acidic residues" evidence="5">
    <location>
        <begin position="44"/>
        <end position="58"/>
    </location>
</feature>
<comment type="subcellular location">
    <subcellularLocation>
        <location evidence="1">Cytoplasm</location>
        <location evidence="1">Cytoskeleton</location>
        <location evidence="1">Microtubule organizing center</location>
    </subcellularLocation>
</comment>
<gene>
    <name evidence="7" type="ORF">KHLLAP_LOCUS284</name>
</gene>
<feature type="coiled-coil region" evidence="4">
    <location>
        <begin position="532"/>
        <end position="707"/>
    </location>
</feature>
<proteinExistence type="predicted"/>
<keyword evidence="2" id="KW-0963">Cytoplasm</keyword>
<dbReference type="GO" id="GO:0005815">
    <property type="term" value="C:microtubule organizing center"/>
    <property type="evidence" value="ECO:0007669"/>
    <property type="project" value="UniProtKB-SubCell"/>
</dbReference>
<feature type="compositionally biased region" description="Polar residues" evidence="5">
    <location>
        <begin position="133"/>
        <end position="144"/>
    </location>
</feature>
<evidence type="ECO:0000256" key="1">
    <source>
        <dbReference type="ARBA" id="ARBA00004267"/>
    </source>
</evidence>
<evidence type="ECO:0000256" key="3">
    <source>
        <dbReference type="ARBA" id="ARBA00023212"/>
    </source>
</evidence>
<sequence>MESKASRYQSRIVREMQQHNDNPFSPPSSTGSHGTITLTSEISHIPEGESTRRIDDFSYKLPTQATSRQSQQAPNSRKPLSFNINTSVLGRTFPEWKGFNSHQQDDTEAKENVPPSPIFSAASFRTRAEMQPTVENESDSSVLSRLSAHTPENKDQAKNTRKDSNSRRGNANVTTLLETLKTAQTKKTQSNESIESAVKQSSKESSPKSRSTAATTPNAAQAQMDRRARLSSNNHDMSSGAANQTARSFFLPNLTYMNDFVSGALKWSSLRNGIPIFVKHGRVHDRETKLSADHHADFEGIAIPEEEEKIFVSLDKIRDEIYALKDHDELVSAQAEQLQGEVHDLQVQIAKFKSRKDSAMGSDSEGSMLEQLSARKTDLEEQVASLQARLEQANRKISINEIHTQSYVAERDGALRHSTEHVNTIRRLQSDLNAARAQLQSIQNENTQEINSLEQENEALRKSADEHLRTIKRLHTEINTTRGQLEAVRDINNTEGGNTLQLENNSLRSDNKTIRHEWKAMLEENQSLRSHNSLVSRQKDELKENLRDIQERLDHVVEQKESLQVRFDALDEEKAMLKLDNASLAQNNDEFFNNNKELQKKNSLLDRHNHNLQDEIERLDALLDHTEAETGASANEYKEFRKRVEAKNRELAKENAELQQQIIDMQAECSVHCSEHKQDRRRLLATNERLSAQLDQLSKRLSHLEVREISHETKASGSAHNTGRPKPVKVTRIVDPKGKNTVSEMSARTTTSQTDMPMQDDYTQQIDFNQEPQSYGILKNTKPSRLNSQKQRMTSTSTSARRRSDQDLTGRFSVKSGVSELSIPSDSAEEDVFHRPQSPSTRFELEMDHEDNMTSALFIDDITLETQEAAQKQKARLDSPVLPPPFAVEDTTLESHKKAGEKRKARVVSPVMRTAVMDDVTLESNKNTAEKQKDVHGSPVLTASAKRVLNNLCHDHECRDCIVCTRINSHRHEEDGTCSKKQTVRVDRPVPVTDRVSDAQSAAATKYEDEHTLRPSQDPALALAKVVKGLQDEEKHLAAAIAKKQATYDGCDASLHKRMWKKLDAEIQKLRKRRDLKRDQIYDLHDVLEGQKQRGQEMDVEAVDVTIMSVLSKDPTWNGIMDY</sequence>
<evidence type="ECO:0000256" key="4">
    <source>
        <dbReference type="SAM" id="Coils"/>
    </source>
</evidence>
<feature type="compositionally biased region" description="Low complexity" evidence="5">
    <location>
        <begin position="208"/>
        <end position="223"/>
    </location>
</feature>
<keyword evidence="4" id="KW-0175">Coiled coil</keyword>
<organism evidence="7 8">
    <name type="scientific">Anthostomella pinea</name>
    <dbReference type="NCBI Taxonomy" id="933095"/>
    <lineage>
        <taxon>Eukaryota</taxon>
        <taxon>Fungi</taxon>
        <taxon>Dikarya</taxon>
        <taxon>Ascomycota</taxon>
        <taxon>Pezizomycotina</taxon>
        <taxon>Sordariomycetes</taxon>
        <taxon>Xylariomycetidae</taxon>
        <taxon>Xylariales</taxon>
        <taxon>Xylariaceae</taxon>
        <taxon>Anthostomella</taxon>
    </lineage>
</organism>
<reference evidence="7" key="1">
    <citation type="submission" date="2023-10" db="EMBL/GenBank/DDBJ databases">
        <authorList>
            <person name="Hackl T."/>
        </authorList>
    </citation>
    <scope>NUCLEOTIDE SEQUENCE</scope>
</reference>
<dbReference type="GO" id="GO:0008017">
    <property type="term" value="F:microtubule binding"/>
    <property type="evidence" value="ECO:0007669"/>
    <property type="project" value="InterPro"/>
</dbReference>
<dbReference type="PANTHER" id="PTHR19336:SF9">
    <property type="entry name" value="SPINDLE POLE BODY PROTEIN PPC89"/>
    <property type="match status" value="1"/>
</dbReference>
<feature type="region of interest" description="Disordered" evidence="5">
    <location>
        <begin position="773"/>
        <end position="809"/>
    </location>
</feature>
<dbReference type="Pfam" id="PF06657">
    <property type="entry name" value="Cep57_MT_bd"/>
    <property type="match status" value="1"/>
</dbReference>
<comment type="caution">
    <text evidence="7">The sequence shown here is derived from an EMBL/GenBank/DDBJ whole genome shotgun (WGS) entry which is preliminary data.</text>
</comment>
<feature type="coiled-coil region" evidence="4">
    <location>
        <begin position="335"/>
        <end position="396"/>
    </location>
</feature>
<feature type="compositionally biased region" description="Polar residues" evidence="5">
    <location>
        <begin position="740"/>
        <end position="758"/>
    </location>
</feature>
<feature type="compositionally biased region" description="Polar residues" evidence="5">
    <location>
        <begin position="230"/>
        <end position="240"/>
    </location>
</feature>
<feature type="domain" description="Cep57 centrosome microtubule-binding" evidence="6">
    <location>
        <begin position="1011"/>
        <end position="1087"/>
    </location>
</feature>
<feature type="compositionally biased region" description="Polar residues" evidence="5">
    <location>
        <begin position="167"/>
        <end position="194"/>
    </location>
</feature>
<dbReference type="InterPro" id="IPR051756">
    <property type="entry name" value="Centrosomal_MT-associated"/>
</dbReference>
<feature type="compositionally biased region" description="Polar residues" evidence="5">
    <location>
        <begin position="61"/>
        <end position="75"/>
    </location>
</feature>
<feature type="compositionally biased region" description="Polar residues" evidence="5">
    <location>
        <begin position="19"/>
        <end position="42"/>
    </location>
</feature>
<dbReference type="Proteomes" id="UP001295740">
    <property type="component" value="Unassembled WGS sequence"/>
</dbReference>
<evidence type="ECO:0000313" key="8">
    <source>
        <dbReference type="Proteomes" id="UP001295740"/>
    </source>
</evidence>
<feature type="region of interest" description="Disordered" evidence="5">
    <location>
        <begin position="996"/>
        <end position="1015"/>
    </location>
</feature>